<keyword evidence="1" id="KW-0460">Magnesium</keyword>
<feature type="binding site" evidence="1">
    <location>
        <position position="46"/>
    </location>
    <ligand>
        <name>Mg(2+)</name>
        <dbReference type="ChEBI" id="CHEBI:18420"/>
        <label>1</label>
    </ligand>
</feature>
<feature type="binding site" evidence="1">
    <location>
        <position position="44"/>
    </location>
    <ligand>
        <name>Mg(2+)</name>
        <dbReference type="ChEBI" id="CHEBI:18420"/>
        <label>4</label>
    </ligand>
</feature>
<comment type="caution">
    <text evidence="3">The sequence shown here is derived from an EMBL/GenBank/DDBJ whole genome shotgun (WGS) entry which is preliminary data.</text>
</comment>
<comment type="pathway">
    <text evidence="1">Cofactor biosynthesis; thiamine diphosphate biosynthesis; thiamine diphosphate from thiamine phosphate: step 1/1.</text>
</comment>
<dbReference type="RefSeq" id="WP_338202061.1">
    <property type="nucleotide sequence ID" value="NZ_JAEKNR010000132.1"/>
</dbReference>
<dbReference type="PANTHER" id="PTHR30270">
    <property type="entry name" value="THIAMINE-MONOPHOSPHATE KINASE"/>
    <property type="match status" value="1"/>
</dbReference>
<dbReference type="EMBL" id="JAEKNR010000132">
    <property type="protein sequence ID" value="MBJ7598853.1"/>
    <property type="molecule type" value="Genomic_DNA"/>
</dbReference>
<evidence type="ECO:0000313" key="3">
    <source>
        <dbReference type="EMBL" id="MBJ7598853.1"/>
    </source>
</evidence>
<dbReference type="PANTHER" id="PTHR30270:SF0">
    <property type="entry name" value="THIAMINE-MONOPHOSPHATE KINASE"/>
    <property type="match status" value="1"/>
</dbReference>
<feature type="binding site" evidence="1">
    <location>
        <begin position="122"/>
        <end position="123"/>
    </location>
    <ligand>
        <name>ATP</name>
        <dbReference type="ChEBI" id="CHEBI:30616"/>
    </ligand>
</feature>
<dbReference type="Gene3D" id="3.30.1330.10">
    <property type="entry name" value="PurM-like, N-terminal domain"/>
    <property type="match status" value="1"/>
</dbReference>
<dbReference type="InterPro" id="IPR016188">
    <property type="entry name" value="PurM-like_N"/>
</dbReference>
<feature type="binding site" evidence="1">
    <location>
        <position position="234"/>
    </location>
    <ligand>
        <name>substrate</name>
    </ligand>
</feature>
<dbReference type="EC" id="2.7.4.16" evidence="1"/>
<comment type="function">
    <text evidence="1">Catalyzes the ATP-dependent phosphorylation of thiamine-monophosphate (TMP) to form thiamine-pyrophosphate (TPP), the active form of vitamin B1.</text>
</comment>
<keyword evidence="1" id="KW-0784">Thiamine biosynthesis</keyword>
<feature type="binding site" evidence="1">
    <location>
        <position position="75"/>
    </location>
    <ligand>
        <name>Mg(2+)</name>
        <dbReference type="ChEBI" id="CHEBI:18420"/>
        <label>2</label>
    </ligand>
</feature>
<feature type="binding site" evidence="1">
    <location>
        <position position="75"/>
    </location>
    <ligand>
        <name>Mg(2+)</name>
        <dbReference type="ChEBI" id="CHEBI:18420"/>
        <label>4</label>
    </ligand>
</feature>
<dbReference type="Proteomes" id="UP000612893">
    <property type="component" value="Unassembled WGS sequence"/>
</dbReference>
<feature type="binding site" evidence="1">
    <location>
        <position position="147"/>
    </location>
    <ligand>
        <name>ATP</name>
        <dbReference type="ChEBI" id="CHEBI:30616"/>
    </ligand>
</feature>
<evidence type="ECO:0000313" key="4">
    <source>
        <dbReference type="Proteomes" id="UP000612893"/>
    </source>
</evidence>
<sequence>MNELDLIRRLQPYLSRAGGELVVGAGEDDAAAWREPDGSYTVATCDTSVEQVHFDLRRQEPEVVGWRALAFALGDLAAKGATPTYGLVSLSMPPGWSLETVEGVYRGLSALASEVGLKLVGGDTSRSGEGSLTLALLGRTEVRPLPRSAVRAGWWVAVTGPLGGASLLVRRPRPLLDRGVELAAAGCCSGDVSDGLLRELDKFAVAAGVGARLELPLVPCAEGVRPEEALASGEEVELVSCGQGPLPAGLKRVGRLTEDGRVIVVDGGGEEVEIATRGYDHFA</sequence>
<gene>
    <name evidence="1" type="primary">thiL</name>
    <name evidence="3" type="ORF">JF922_12330</name>
</gene>
<dbReference type="GO" id="GO:0000287">
    <property type="term" value="F:magnesium ion binding"/>
    <property type="evidence" value="ECO:0007669"/>
    <property type="project" value="UniProtKB-UniRule"/>
</dbReference>
<accession>A0A934KAP4</accession>
<feature type="binding site" evidence="1">
    <location>
        <position position="29"/>
    </location>
    <ligand>
        <name>Mg(2+)</name>
        <dbReference type="ChEBI" id="CHEBI:18420"/>
        <label>4</label>
    </ligand>
</feature>
<dbReference type="GO" id="GO:0009030">
    <property type="term" value="F:thiamine-phosphate kinase activity"/>
    <property type="evidence" value="ECO:0007669"/>
    <property type="project" value="UniProtKB-UniRule"/>
</dbReference>
<dbReference type="PIRSF" id="PIRSF005303">
    <property type="entry name" value="Thiam_monoph_kin"/>
    <property type="match status" value="1"/>
</dbReference>
<keyword evidence="1 3" id="KW-0418">Kinase</keyword>
<dbReference type="InterPro" id="IPR006283">
    <property type="entry name" value="ThiL-like"/>
</dbReference>
<dbReference type="GO" id="GO:0009229">
    <property type="term" value="P:thiamine diphosphate biosynthetic process"/>
    <property type="evidence" value="ECO:0007669"/>
    <property type="project" value="UniProtKB-UniRule"/>
</dbReference>
<feature type="binding site" evidence="1">
    <location>
        <position position="46"/>
    </location>
    <ligand>
        <name>Mg(2+)</name>
        <dbReference type="ChEBI" id="CHEBI:18420"/>
        <label>2</label>
    </ligand>
</feature>
<keyword evidence="1" id="KW-0547">Nucleotide-binding</keyword>
<feature type="binding site" evidence="1">
    <location>
        <position position="29"/>
    </location>
    <ligand>
        <name>Mg(2+)</name>
        <dbReference type="ChEBI" id="CHEBI:18420"/>
        <label>3</label>
    </ligand>
</feature>
<feature type="domain" description="PurM-like N-terminal" evidence="2">
    <location>
        <begin position="28"/>
        <end position="138"/>
    </location>
</feature>
<name>A0A934KAP4_9BACT</name>
<protein>
    <recommendedName>
        <fullName evidence="1">Thiamine-monophosphate kinase</fullName>
        <shortName evidence="1">TMP kinase</shortName>
        <shortName evidence="1">Thiamine-phosphate kinase</shortName>
        <ecNumber evidence="1">2.7.4.16</ecNumber>
    </recommendedName>
</protein>
<keyword evidence="1" id="KW-0479">Metal-binding</keyword>
<feature type="binding site" evidence="1">
    <location>
        <position position="105"/>
    </location>
    <ligand>
        <name>ATP</name>
        <dbReference type="ChEBI" id="CHEBI:30616"/>
    </ligand>
</feature>
<comment type="similarity">
    <text evidence="1">Belongs to the thiamine-monophosphate kinase family.</text>
</comment>
<evidence type="ECO:0000256" key="1">
    <source>
        <dbReference type="HAMAP-Rule" id="MF_02128"/>
    </source>
</evidence>
<dbReference type="SUPFAM" id="SSF55326">
    <property type="entry name" value="PurM N-terminal domain-like"/>
    <property type="match status" value="1"/>
</dbReference>
<dbReference type="GO" id="GO:0005524">
    <property type="term" value="F:ATP binding"/>
    <property type="evidence" value="ECO:0007669"/>
    <property type="project" value="UniProtKB-UniRule"/>
</dbReference>
<feature type="binding site" evidence="1">
    <location>
        <position position="123"/>
    </location>
    <ligand>
        <name>Mg(2+)</name>
        <dbReference type="ChEBI" id="CHEBI:18420"/>
        <label>1</label>
    </ligand>
</feature>
<proteinExistence type="inferred from homology"/>
<dbReference type="Gene3D" id="3.90.650.10">
    <property type="entry name" value="PurM-like C-terminal domain"/>
    <property type="match status" value="1"/>
</dbReference>
<feature type="binding site" evidence="1">
    <location>
        <position position="75"/>
    </location>
    <ligand>
        <name>Mg(2+)</name>
        <dbReference type="ChEBI" id="CHEBI:18420"/>
        <label>3</label>
    </ligand>
</feature>
<feature type="binding site" evidence="1">
    <location>
        <position position="191"/>
    </location>
    <ligand>
        <name>Mg(2+)</name>
        <dbReference type="ChEBI" id="CHEBI:18420"/>
        <label>3</label>
    </ligand>
</feature>
<keyword evidence="1" id="KW-0808">Transferase</keyword>
<dbReference type="GO" id="GO:0009228">
    <property type="term" value="P:thiamine biosynthetic process"/>
    <property type="evidence" value="ECO:0007669"/>
    <property type="project" value="UniProtKB-KW"/>
</dbReference>
<dbReference type="Pfam" id="PF00586">
    <property type="entry name" value="AIRS"/>
    <property type="match status" value="1"/>
</dbReference>
<evidence type="ECO:0000259" key="2">
    <source>
        <dbReference type="Pfam" id="PF00586"/>
    </source>
</evidence>
<comment type="miscellaneous">
    <text evidence="1">Reaction mechanism of ThiL seems to utilize a direct, inline transfer of the gamma-phosphate of ATP to TMP rather than a phosphorylated enzyme intermediate.</text>
</comment>
<dbReference type="SUPFAM" id="SSF56042">
    <property type="entry name" value="PurM C-terminal domain-like"/>
    <property type="match status" value="1"/>
</dbReference>
<dbReference type="InterPro" id="IPR036676">
    <property type="entry name" value="PurM-like_C_sf"/>
</dbReference>
<keyword evidence="1" id="KW-0067">ATP-binding</keyword>
<dbReference type="InterPro" id="IPR036921">
    <property type="entry name" value="PurM-like_N_sf"/>
</dbReference>
<reference evidence="3" key="1">
    <citation type="submission" date="2020-10" db="EMBL/GenBank/DDBJ databases">
        <title>Ca. Dormibacterota MAGs.</title>
        <authorList>
            <person name="Montgomery K."/>
        </authorList>
    </citation>
    <scope>NUCLEOTIDE SEQUENCE [LARGE SCALE GENOMIC DNA]</scope>
    <source>
        <strain evidence="3">SC8812_S17_10</strain>
    </source>
</reference>
<organism evidence="3 4">
    <name type="scientific">Candidatus Nephthysia bennettiae</name>
    <dbReference type="NCBI Taxonomy" id="3127016"/>
    <lineage>
        <taxon>Bacteria</taxon>
        <taxon>Bacillati</taxon>
        <taxon>Candidatus Dormiibacterota</taxon>
        <taxon>Candidatus Dormibacteria</taxon>
        <taxon>Candidatus Dormibacterales</taxon>
        <taxon>Candidatus Dormibacteraceae</taxon>
        <taxon>Candidatus Nephthysia</taxon>
    </lineage>
</organism>
<feature type="binding site" evidence="1">
    <location>
        <position position="279"/>
    </location>
    <ligand>
        <name>substrate</name>
    </ligand>
</feature>
<comment type="caution">
    <text evidence="1">Lacks conserved residue(s) required for the propagation of feature annotation.</text>
</comment>
<comment type="catalytic activity">
    <reaction evidence="1">
        <text>thiamine phosphate + ATP = thiamine diphosphate + ADP</text>
        <dbReference type="Rhea" id="RHEA:15913"/>
        <dbReference type="ChEBI" id="CHEBI:30616"/>
        <dbReference type="ChEBI" id="CHEBI:37575"/>
        <dbReference type="ChEBI" id="CHEBI:58937"/>
        <dbReference type="ChEBI" id="CHEBI:456216"/>
        <dbReference type="EC" id="2.7.4.16"/>
    </reaction>
</comment>
<dbReference type="CDD" id="cd02194">
    <property type="entry name" value="ThiL"/>
    <property type="match status" value="1"/>
</dbReference>
<feature type="binding site" evidence="1">
    <location>
        <position position="194"/>
    </location>
    <ligand>
        <name>Mg(2+)</name>
        <dbReference type="ChEBI" id="CHEBI:18420"/>
        <label>5</label>
    </ligand>
</feature>
<keyword evidence="4" id="KW-1185">Reference proteome</keyword>
<feature type="binding site" evidence="1">
    <location>
        <position position="193"/>
    </location>
    <ligand>
        <name>ATP</name>
        <dbReference type="ChEBI" id="CHEBI:30616"/>
    </ligand>
</feature>
<feature type="binding site" evidence="1">
    <location>
        <position position="53"/>
    </location>
    <ligand>
        <name>substrate</name>
    </ligand>
</feature>
<dbReference type="HAMAP" id="MF_02128">
    <property type="entry name" value="TMP_kinase"/>
    <property type="match status" value="1"/>
</dbReference>
<dbReference type="AlphaFoldDB" id="A0A934KAP4"/>